<evidence type="ECO:0000256" key="6">
    <source>
        <dbReference type="ARBA" id="ARBA00022692"/>
    </source>
</evidence>
<evidence type="ECO:0000256" key="5">
    <source>
        <dbReference type="ARBA" id="ARBA00022597"/>
    </source>
</evidence>
<dbReference type="PANTHER" id="PTHR30413:SF10">
    <property type="entry name" value="CAPSULE POLYSACCHARIDE EXPORT INNER-MEMBRANE PROTEIN CTRC"/>
    <property type="match status" value="1"/>
</dbReference>
<dbReference type="Proteomes" id="UP000240739">
    <property type="component" value="Unassembled WGS sequence"/>
</dbReference>
<gene>
    <name evidence="13" type="ORF">C7Y72_09420</name>
</gene>
<dbReference type="PRINTS" id="PR00164">
    <property type="entry name" value="ABC2TRNSPORT"/>
</dbReference>
<evidence type="ECO:0000256" key="9">
    <source>
        <dbReference type="ARBA" id="ARBA00023136"/>
    </source>
</evidence>
<keyword evidence="7" id="KW-0972">Capsule biogenesis/degradation</keyword>
<evidence type="ECO:0000256" key="3">
    <source>
        <dbReference type="ARBA" id="ARBA00022448"/>
    </source>
</evidence>
<dbReference type="GO" id="GO:0140359">
    <property type="term" value="F:ABC-type transporter activity"/>
    <property type="evidence" value="ECO:0007669"/>
    <property type="project" value="InterPro"/>
</dbReference>
<comment type="similarity">
    <text evidence="2 10">Belongs to the ABC-2 integral membrane protein family.</text>
</comment>
<evidence type="ECO:0000256" key="4">
    <source>
        <dbReference type="ARBA" id="ARBA00022475"/>
    </source>
</evidence>
<dbReference type="PANTHER" id="PTHR30413">
    <property type="entry name" value="INNER MEMBRANE TRANSPORT PERMEASE"/>
    <property type="match status" value="1"/>
</dbReference>
<protein>
    <recommendedName>
        <fullName evidence="10">Transport permease protein</fullName>
    </recommendedName>
</protein>
<name>A0A2T4UKS2_9ACTN</name>
<evidence type="ECO:0000256" key="11">
    <source>
        <dbReference type="SAM" id="MobiDB-lite"/>
    </source>
</evidence>
<evidence type="ECO:0000256" key="1">
    <source>
        <dbReference type="ARBA" id="ARBA00004651"/>
    </source>
</evidence>
<proteinExistence type="inferred from homology"/>
<keyword evidence="9 10" id="KW-0472">Membrane</keyword>
<keyword evidence="4 10" id="KW-1003">Cell membrane</keyword>
<dbReference type="GO" id="GO:0015920">
    <property type="term" value="P:lipopolysaccharide transport"/>
    <property type="evidence" value="ECO:0007669"/>
    <property type="project" value="TreeGrafter"/>
</dbReference>
<keyword evidence="8 10" id="KW-1133">Transmembrane helix</keyword>
<accession>A0A2T4UKS2</accession>
<evidence type="ECO:0000256" key="2">
    <source>
        <dbReference type="ARBA" id="ARBA00007783"/>
    </source>
</evidence>
<feature type="region of interest" description="Disordered" evidence="11">
    <location>
        <begin position="54"/>
        <end position="73"/>
    </location>
</feature>
<dbReference type="Pfam" id="PF01061">
    <property type="entry name" value="ABC2_membrane"/>
    <property type="match status" value="1"/>
</dbReference>
<sequence>MVSSSVPSIASARSLPAISGSATMPAASAARSVAADAQTAVSVPVASPRRVAIASTAAQTARPDPSPRAMPGSTSCATSCAAARRAVVSGSELGHSWSMGELLRYRYLFEQLVRRELRQKYQGSVLGIAWYFVNPLVLMGAYYLMFGVVFTLAEHDDYPLFLMVGLVVWMFFSQALLSSAPALLDQGALIRKAPFPRETIPGAVVTVQMVTFTIVLALVGVVTIAVRGTLDPAILLLPVILVALYAFVLGLALAVSVLHTYFRDVAPILSAVLLPWFFLSPIFFEPEDITDQAAAKFAMAWVNPVAPFIEAVRDVLYDGTVPSAAVLLYVLVAATLALLIGRAIFRGMQRELAVIV</sequence>
<dbReference type="InterPro" id="IPR000412">
    <property type="entry name" value="ABC_2_transport"/>
</dbReference>
<dbReference type="GO" id="GO:0043190">
    <property type="term" value="C:ATP-binding cassette (ABC) transporter complex"/>
    <property type="evidence" value="ECO:0007669"/>
    <property type="project" value="InterPro"/>
</dbReference>
<feature type="transmembrane region" description="Helical" evidence="10">
    <location>
        <begin position="158"/>
        <end position="184"/>
    </location>
</feature>
<feature type="transmembrane region" description="Helical" evidence="10">
    <location>
        <begin position="326"/>
        <end position="345"/>
    </location>
</feature>
<evidence type="ECO:0000313" key="13">
    <source>
        <dbReference type="EMBL" id="PTL59854.1"/>
    </source>
</evidence>
<evidence type="ECO:0000256" key="10">
    <source>
        <dbReference type="RuleBase" id="RU361157"/>
    </source>
</evidence>
<dbReference type="AlphaFoldDB" id="A0A2T4UKS2"/>
<feature type="transmembrane region" description="Helical" evidence="10">
    <location>
        <begin position="232"/>
        <end position="258"/>
    </location>
</feature>
<feature type="transmembrane region" description="Helical" evidence="10">
    <location>
        <begin position="265"/>
        <end position="284"/>
    </location>
</feature>
<reference evidence="13 14" key="1">
    <citation type="submission" date="2018-03" db="EMBL/GenBank/DDBJ databases">
        <title>Aquarubrobacter algicola gen. nov., sp. nov., a novel actinobacterium isolated from shallow eutrophic lake during the end of cyanobacterial harmful algal blooms.</title>
        <authorList>
            <person name="Chun S.J."/>
        </authorList>
    </citation>
    <scope>NUCLEOTIDE SEQUENCE [LARGE SCALE GENOMIC DNA]</scope>
    <source>
        <strain evidence="13 14">Seoho-28</strain>
    </source>
</reference>
<organism evidence="13 14">
    <name type="scientific">Paraconexibacter algicola</name>
    <dbReference type="NCBI Taxonomy" id="2133960"/>
    <lineage>
        <taxon>Bacteria</taxon>
        <taxon>Bacillati</taxon>
        <taxon>Actinomycetota</taxon>
        <taxon>Thermoleophilia</taxon>
        <taxon>Solirubrobacterales</taxon>
        <taxon>Paraconexibacteraceae</taxon>
        <taxon>Paraconexibacter</taxon>
    </lineage>
</organism>
<keyword evidence="6 10" id="KW-0812">Transmembrane</keyword>
<dbReference type="InterPro" id="IPR047817">
    <property type="entry name" value="ABC2_TM_bact-type"/>
</dbReference>
<keyword evidence="3 10" id="KW-0813">Transport</keyword>
<dbReference type="EMBL" id="PYYB01000001">
    <property type="protein sequence ID" value="PTL59854.1"/>
    <property type="molecule type" value="Genomic_DNA"/>
</dbReference>
<comment type="subcellular location">
    <subcellularLocation>
        <location evidence="1 10">Cell membrane</location>
        <topology evidence="1 10">Multi-pass membrane protein</topology>
    </subcellularLocation>
</comment>
<feature type="transmembrane region" description="Helical" evidence="10">
    <location>
        <begin position="124"/>
        <end position="146"/>
    </location>
</feature>
<keyword evidence="5" id="KW-0762">Sugar transport</keyword>
<feature type="domain" description="ABC transmembrane type-2" evidence="12">
    <location>
        <begin position="126"/>
        <end position="348"/>
    </location>
</feature>
<evidence type="ECO:0000313" key="14">
    <source>
        <dbReference type="Proteomes" id="UP000240739"/>
    </source>
</evidence>
<evidence type="ECO:0000256" key="8">
    <source>
        <dbReference type="ARBA" id="ARBA00022989"/>
    </source>
</evidence>
<dbReference type="InterPro" id="IPR013525">
    <property type="entry name" value="ABC2_TM"/>
</dbReference>
<evidence type="ECO:0000256" key="7">
    <source>
        <dbReference type="ARBA" id="ARBA00022903"/>
    </source>
</evidence>
<evidence type="ECO:0000259" key="12">
    <source>
        <dbReference type="PROSITE" id="PS51012"/>
    </source>
</evidence>
<dbReference type="PROSITE" id="PS51012">
    <property type="entry name" value="ABC_TM2"/>
    <property type="match status" value="1"/>
</dbReference>
<comment type="caution">
    <text evidence="13">The sequence shown here is derived from an EMBL/GenBank/DDBJ whole genome shotgun (WGS) entry which is preliminary data.</text>
</comment>
<keyword evidence="14" id="KW-1185">Reference proteome</keyword>
<feature type="transmembrane region" description="Helical" evidence="10">
    <location>
        <begin position="205"/>
        <end position="226"/>
    </location>
</feature>